<feature type="domain" description="O-GlcNAc transferase C-terminal" evidence="9">
    <location>
        <begin position="564"/>
        <end position="720"/>
    </location>
</feature>
<dbReference type="Gene3D" id="1.25.40.10">
    <property type="entry name" value="Tetratricopeptide repeat domain"/>
    <property type="match status" value="3"/>
</dbReference>
<dbReference type="Proteomes" id="UP000557193">
    <property type="component" value="Unassembled WGS sequence"/>
</dbReference>
<dbReference type="Pfam" id="PF13432">
    <property type="entry name" value="TPR_16"/>
    <property type="match status" value="1"/>
</dbReference>
<evidence type="ECO:0000313" key="11">
    <source>
        <dbReference type="EMBL" id="MBB6341071.1"/>
    </source>
</evidence>
<dbReference type="SMART" id="SM00028">
    <property type="entry name" value="TPR"/>
    <property type="match status" value="9"/>
</dbReference>
<dbReference type="SUPFAM" id="SSF53756">
    <property type="entry name" value="UDP-Glycosyltransferase/glycogen phosphorylase"/>
    <property type="match status" value="1"/>
</dbReference>
<feature type="repeat" description="TPR" evidence="8">
    <location>
        <begin position="77"/>
        <end position="110"/>
    </location>
</feature>
<evidence type="ECO:0000259" key="9">
    <source>
        <dbReference type="Pfam" id="PF13844"/>
    </source>
</evidence>
<dbReference type="PANTHER" id="PTHR44835">
    <property type="entry name" value="UDP-N-ACETYLGLUCOSAMINE--PEPTIDE N-ACETYLGLUCOSAMINYLTRANSFERASE SPINDLY-RELATED"/>
    <property type="match status" value="1"/>
</dbReference>
<proteinExistence type="inferred from homology"/>
<dbReference type="Pfam" id="PF13844">
    <property type="entry name" value="Glyco_transf_41"/>
    <property type="match status" value="2"/>
</dbReference>
<dbReference type="Pfam" id="PF23914">
    <property type="entry name" value="TPR_CcmH_CycH"/>
    <property type="match status" value="1"/>
</dbReference>
<reference evidence="11 12" key="1">
    <citation type="submission" date="2020-08" db="EMBL/GenBank/DDBJ databases">
        <title>Functional genomics of gut bacteria from endangered species of beetles.</title>
        <authorList>
            <person name="Carlos-Shanley C."/>
        </authorList>
    </citation>
    <scope>NUCLEOTIDE SEQUENCE [LARGE SCALE GENOMIC DNA]</scope>
    <source>
        <strain evidence="11 12">S00202</strain>
    </source>
</reference>
<comment type="pathway">
    <text evidence="1">Protein modification; protein glycosylation.</text>
</comment>
<dbReference type="InterPro" id="IPR004027">
    <property type="entry name" value="SEC_C_motif"/>
</dbReference>
<gene>
    <name evidence="11" type="ORF">HNP49_001228</name>
</gene>
<evidence type="ECO:0000256" key="1">
    <source>
        <dbReference type="ARBA" id="ARBA00004922"/>
    </source>
</evidence>
<evidence type="ECO:0000259" key="10">
    <source>
        <dbReference type="Pfam" id="PF23914"/>
    </source>
</evidence>
<dbReference type="PANTHER" id="PTHR44835:SF1">
    <property type="entry name" value="PROTEIN O-GLCNAC TRANSFERASE"/>
    <property type="match status" value="1"/>
</dbReference>
<feature type="domain" description="Cytochrome c-type biogenesis protein H TPR" evidence="10">
    <location>
        <begin position="31"/>
        <end position="126"/>
    </location>
</feature>
<feature type="repeat" description="TPR" evidence="8">
    <location>
        <begin position="430"/>
        <end position="463"/>
    </location>
</feature>
<dbReference type="PROSITE" id="PS50005">
    <property type="entry name" value="TPR"/>
    <property type="match status" value="6"/>
</dbReference>
<evidence type="ECO:0000256" key="5">
    <source>
        <dbReference type="ARBA" id="ARBA00022679"/>
    </source>
</evidence>
<dbReference type="Gene3D" id="3.40.50.11380">
    <property type="match status" value="1"/>
</dbReference>
<dbReference type="EC" id="2.4.1.255" evidence="3"/>
<sequence>MQVDTDWLVEFFRKQARLGFEEGDFTRVRNCCRGVLQRVPTDVEAWTLLGEAALASHDSATAIHAFERLLELQPETAEHALRLGKAALQLQDWPAAIAALEQTLELQPDNAEALQALALVQQLQARLQTLEQLPAAAPRRNDPCPCGSGLKYKKCCLAKSSQQLMLQRLQQAFADGEWSTVVSLADELPQLTAIAQRSLALARYQLSQRGPAYPLIKQAISEFPDDLELRAAQADLELDYSLGGAKALAESVLEAQPDNWRAALVLAACHARAGDPGLSELVLRELISHNPNCDMAWQRLSHFLRKFGRVADDLELGRQWTERCPQNAEAWTQWGMSLVMADHAEQARPVLQQALTLDANQHEAWCWLGMSFQNRKEPQQALGYLAHGLQLKPDYQGGWNMLGGVYQSVGRQHEAEGCFMRALAIAPDQAYAWNNLANTYLDALLLEEAERVMHVAIDLAPDEPNLWNNLGNILSAARRLKDAQEAYRQVLEVAPDYRPVLANLAGVESHFGNLDRAIELLRIIIDSPQAWTNILFFANYHPDWSGEQVFALYQEVAKRLPARRYFDYANALTSNRRLRIGYVSPDFRHHVCAQFIEPLLANHNKSLVEVYAYSLVKREDQVTERFMGYVDHWRHCVGLSYDAIAEKVREDRIDILVDLAGHTGNNGLPILALKPAPVQVSWWMGFAFGTGLKQVDYFLADEQMLPPGCESSFAERLWRMQAPAVAYQAPEHMQVEVTALPALSNGYVTFGTLTRPIRLNHRVIRVWAELLRRVPNAKLMLDSILLRDESLQQHYRALFEAQGIEPERLLIGCTSPATAALSAMDIGLDCFPHNSGTTLYESLWMGVPVVSLRDRPSMGRVGALILHGAGHDEWIADTEEQYIEKLVALASDLPKLAAIRAGLREGMLASPLCDAADFAKRMEASFQQMWQDYCAQGEQQ</sequence>
<dbReference type="InterPro" id="IPR056413">
    <property type="entry name" value="TPR_CcmH_CycH"/>
</dbReference>
<evidence type="ECO:0000256" key="2">
    <source>
        <dbReference type="ARBA" id="ARBA00005386"/>
    </source>
</evidence>
<name>A0A7X0BRP6_9PSED</name>
<dbReference type="InterPro" id="IPR011990">
    <property type="entry name" value="TPR-like_helical_dom_sf"/>
</dbReference>
<keyword evidence="4" id="KW-0328">Glycosyltransferase</keyword>
<dbReference type="Gene3D" id="3.40.50.2000">
    <property type="entry name" value="Glycogen Phosphorylase B"/>
    <property type="match status" value="1"/>
</dbReference>
<dbReference type="InterPro" id="IPR013105">
    <property type="entry name" value="TPR_2"/>
</dbReference>
<dbReference type="InterPro" id="IPR051939">
    <property type="entry name" value="Glycosyltr_41/O-GlcNAc_trsf"/>
</dbReference>
<keyword evidence="5 11" id="KW-0808">Transferase</keyword>
<dbReference type="Pfam" id="PF02810">
    <property type="entry name" value="SEC-C"/>
    <property type="match status" value="1"/>
</dbReference>
<keyword evidence="7 8" id="KW-0802">TPR repeat</keyword>
<dbReference type="SUPFAM" id="SSF103642">
    <property type="entry name" value="Sec-C motif"/>
    <property type="match status" value="1"/>
</dbReference>
<comment type="similarity">
    <text evidence="2">Belongs to the glycosyltransferase 41 family. O-GlcNAc transferase subfamily.</text>
</comment>
<accession>A0A7X0BRP6</accession>
<feature type="repeat" description="TPR" evidence="8">
    <location>
        <begin position="464"/>
        <end position="497"/>
    </location>
</feature>
<evidence type="ECO:0000256" key="8">
    <source>
        <dbReference type="PROSITE-ProRule" id="PRU00339"/>
    </source>
</evidence>
<feature type="repeat" description="TPR" evidence="8">
    <location>
        <begin position="43"/>
        <end position="76"/>
    </location>
</feature>
<comment type="caution">
    <text evidence="11">The sequence shown here is derived from an EMBL/GenBank/DDBJ whole genome shotgun (WGS) entry which is preliminary data.</text>
</comment>
<keyword evidence="6" id="KW-0677">Repeat</keyword>
<dbReference type="Gene3D" id="3.10.450.50">
    <property type="match status" value="1"/>
</dbReference>
<dbReference type="AlphaFoldDB" id="A0A7X0BRP6"/>
<feature type="repeat" description="TPR" evidence="8">
    <location>
        <begin position="328"/>
        <end position="361"/>
    </location>
</feature>
<evidence type="ECO:0000256" key="7">
    <source>
        <dbReference type="ARBA" id="ARBA00022803"/>
    </source>
</evidence>
<organism evidence="11 12">
    <name type="scientific">Pseudomonas fluvialis</name>
    <dbReference type="NCBI Taxonomy" id="1793966"/>
    <lineage>
        <taxon>Bacteria</taxon>
        <taxon>Pseudomonadati</taxon>
        <taxon>Pseudomonadota</taxon>
        <taxon>Gammaproteobacteria</taxon>
        <taxon>Pseudomonadales</taxon>
        <taxon>Pseudomonadaceae</taxon>
        <taxon>Pseudomonas</taxon>
    </lineage>
</organism>
<feature type="repeat" description="TPR" evidence="8">
    <location>
        <begin position="396"/>
        <end position="429"/>
    </location>
</feature>
<evidence type="ECO:0000313" key="12">
    <source>
        <dbReference type="Proteomes" id="UP000557193"/>
    </source>
</evidence>
<feature type="domain" description="O-GlcNAc transferase C-terminal" evidence="9">
    <location>
        <begin position="728"/>
        <end position="921"/>
    </location>
</feature>
<dbReference type="InterPro" id="IPR019734">
    <property type="entry name" value="TPR_rpt"/>
</dbReference>
<dbReference type="RefSeq" id="WP_184681557.1">
    <property type="nucleotide sequence ID" value="NZ_JACHLL010000002.1"/>
</dbReference>
<dbReference type="Pfam" id="PF13181">
    <property type="entry name" value="TPR_8"/>
    <property type="match status" value="1"/>
</dbReference>
<dbReference type="EMBL" id="JACHLL010000002">
    <property type="protein sequence ID" value="MBB6341071.1"/>
    <property type="molecule type" value="Genomic_DNA"/>
</dbReference>
<protein>
    <recommendedName>
        <fullName evidence="3">protein O-GlcNAc transferase</fullName>
        <ecNumber evidence="3">2.4.1.255</ecNumber>
    </recommendedName>
</protein>
<dbReference type="SUPFAM" id="SSF48452">
    <property type="entry name" value="TPR-like"/>
    <property type="match status" value="2"/>
</dbReference>
<evidence type="ECO:0000256" key="4">
    <source>
        <dbReference type="ARBA" id="ARBA00022676"/>
    </source>
</evidence>
<evidence type="ECO:0000256" key="6">
    <source>
        <dbReference type="ARBA" id="ARBA00022737"/>
    </source>
</evidence>
<evidence type="ECO:0000256" key="3">
    <source>
        <dbReference type="ARBA" id="ARBA00011970"/>
    </source>
</evidence>
<keyword evidence="12" id="KW-1185">Reference proteome</keyword>
<dbReference type="Pfam" id="PF07719">
    <property type="entry name" value="TPR_2"/>
    <property type="match status" value="1"/>
</dbReference>
<dbReference type="GO" id="GO:0097363">
    <property type="term" value="F:protein O-acetylglucosaminyltransferase activity"/>
    <property type="evidence" value="ECO:0007669"/>
    <property type="project" value="UniProtKB-EC"/>
</dbReference>
<dbReference type="InterPro" id="IPR029489">
    <property type="entry name" value="OGT/SEC/SPY_C"/>
</dbReference>